<feature type="region of interest" description="Disordered" evidence="3">
    <location>
        <begin position="1021"/>
        <end position="1043"/>
    </location>
</feature>
<feature type="compositionally biased region" description="Pro residues" evidence="3">
    <location>
        <begin position="1541"/>
        <end position="1550"/>
    </location>
</feature>
<dbReference type="GO" id="GO:0005085">
    <property type="term" value="F:guanyl-nucleotide exchange factor activity"/>
    <property type="evidence" value="ECO:0007669"/>
    <property type="project" value="InterPro"/>
</dbReference>
<protein>
    <submittedName>
        <fullName evidence="6">CSON003388 protein</fullName>
    </submittedName>
</protein>
<dbReference type="PANTHER" id="PTHR12845">
    <property type="entry name" value="GUANINE NUCLEOTIDE EXCHANGE FACTOR"/>
    <property type="match status" value="1"/>
</dbReference>
<feature type="region of interest" description="Disordered" evidence="3">
    <location>
        <begin position="808"/>
        <end position="855"/>
    </location>
</feature>
<dbReference type="Gene3D" id="2.30.29.30">
    <property type="entry name" value="Pleckstrin-homology domain (PH domain)/Phosphotyrosine-binding domain (PTB)"/>
    <property type="match status" value="1"/>
</dbReference>
<dbReference type="SMART" id="SM00326">
    <property type="entry name" value="SH3"/>
    <property type="match status" value="1"/>
</dbReference>
<feature type="compositionally biased region" description="Basic residues" evidence="3">
    <location>
        <begin position="321"/>
        <end position="330"/>
    </location>
</feature>
<dbReference type="SUPFAM" id="SSF50044">
    <property type="entry name" value="SH3-domain"/>
    <property type="match status" value="1"/>
</dbReference>
<feature type="compositionally biased region" description="Basic and acidic residues" evidence="3">
    <location>
        <begin position="522"/>
        <end position="538"/>
    </location>
</feature>
<dbReference type="PROSITE" id="PS50002">
    <property type="entry name" value="SH3"/>
    <property type="match status" value="1"/>
</dbReference>
<reference evidence="7" key="2">
    <citation type="submission" date="2018-07" db="EMBL/GenBank/DDBJ databases">
        <authorList>
            <person name="Quirk P.G."/>
            <person name="Krulwich T.A."/>
        </authorList>
    </citation>
    <scope>NUCLEOTIDE SEQUENCE</scope>
</reference>
<feature type="compositionally biased region" description="Polar residues" evidence="3">
    <location>
        <begin position="539"/>
        <end position="548"/>
    </location>
</feature>
<dbReference type="SUPFAM" id="SSF48065">
    <property type="entry name" value="DBL homology domain (DH-domain)"/>
    <property type="match status" value="1"/>
</dbReference>
<evidence type="ECO:0000256" key="3">
    <source>
        <dbReference type="SAM" id="MobiDB-lite"/>
    </source>
</evidence>
<feature type="compositionally biased region" description="Basic residues" evidence="3">
    <location>
        <begin position="343"/>
        <end position="352"/>
    </location>
</feature>
<feature type="compositionally biased region" description="Polar residues" evidence="3">
    <location>
        <begin position="1330"/>
        <end position="1339"/>
    </location>
</feature>
<feature type="region of interest" description="Disordered" evidence="3">
    <location>
        <begin position="310"/>
        <end position="355"/>
    </location>
</feature>
<keyword evidence="1 2" id="KW-0728">SH3 domain</keyword>
<dbReference type="InterPro" id="IPR047270">
    <property type="entry name" value="PH_ephexin"/>
</dbReference>
<feature type="compositionally biased region" description="Basic and acidic residues" evidence="3">
    <location>
        <begin position="1058"/>
        <end position="1073"/>
    </location>
</feature>
<feature type="compositionally biased region" description="Low complexity" evidence="3">
    <location>
        <begin position="21"/>
        <end position="40"/>
    </location>
</feature>
<sequence>MSGSHSNNERNTTIVAPPPTSSTVETTTNNNKCTNNNNNSNKQISFIKRFNPFGHSSSTHTSCSSLKGKIGEIKQQNNHNNNLNRDKTINNKNSEFRKSNEYRGDVKSLKQFWNNHILSSSNSVIKQKSATLNGNISAKCLEDFNDENYKTQEKIDQEIKSNFKLKSRASSVPSLNFFKSKSPEKKLTSDKLKSYNSIDNFDKYKSAETIKNRRYSRDESASNEIISPINISIVPNFPLVAATSGGTKIHWAKRDDLVFGKTRTCNNKTMIIQSESETTMKYNDETPLKKGSDVMVSDMVDMVVTKIKVTPKQSNESPSHHGSKPTRKISFRTNKNVTPTHSYNRKLNKHHHEQSSRVAALTLRFNEMIQQDAKLLEEVQKNGGIVHKVGSHVYKIVEEDSGSKCSGKKNSSNKDSNDDASSVSSRQSRKKVTSVRRKVSMKKPREKTVKETIQLFEPNQIDGNSTTINTKNSAKPKVPDKSEQVKLRSQLLRLQKQSRSTSNVSSIELNTDFLIENLQKSESPDSNKSSELEIKDDTSSQPTTNVPSNFHVRHYLKHESDHKSKYSRMYEKMKFRSLSTANPSTNMQIIDVTIENEKNHQEESEIAVSSPEIKAPQIESETNNQNITILEVGSDHDSSNPEPISPDYKPNTSFLFRNATLPKNTFSSTNDIQSSLVEAINSALINKTQSMDENTFPHHRHNEISTKGNDENDFNITYSKNKSTLHEKNKLLSTIKVAENSTEAINEMCHEINLNQIDKSTEHKDDYEYIRKPNKQESIEQEDIYQSLNEVKNRESFESCEESYESVDDYQKEFNSNDISNKSKTTEDGYELCDPDPPEPPPPRKPSVVENDQLALPNPKRVIHVISNDTYEHVKYGDIPPRPPTSSKKTQNTEESQQFKETEMIIPLPPRNGTAPKTTHPENISNENEINTEDDEHNYYEENIYDTIKHGDNQSLLSSCYEAIQQRSKLTNNSETASLLYDSVKNEFNRFAHFSTLQHADSTMTLASDQKTNSIYGTTMMGNSITPPSERGSDNSDEWIDISDDEANNGQKFVIIREKQQKSHKSSEWSKKVRDQHKHHQRESEVPRKRRPRAAGEVFITSHSNLYFVDPKSVIHTNENEPVHDPIYQNMVNGNEELNKNQRNSSNLDVKKGKSKEIKKRESFCSVRIRNCEINEEKTETQQVSAFIDDFDHHYESLCSMEQAKQKLEAKLKERPLLLAPPSKSDFMHLHDEDSFDSFESDCESDTDIKKADSGVDIHNVKLPDPPQQPKQVYAIMQKIKSFGSMSKSEISKGFNKIRKKSMSSPKTEKAPSIPGQQYENTTFYVQNDFSPLSTNHGTMTMKEKPKKKNMRRSTVSGISLKIEETQPYENHDFHSPIKLPVTPTPAVSTSISSPILSHQSASPNGMRDGVNKQLPEIPDFSRKKSKSGRSFKSKLRKSFATDSSLSISGSNSSTYGSSRSTFYISDSVDVDSGIFADSNQRPVTTNGINGTNGHHETNSNKSNSNEKVNKMGDEVILRNENRKSFSPDSGRRRSSSTRPNIPPPPPPPLIHINGNEKDLKSRNSKKLGTTSWYAECGVFKPESFNGDHRNSKRDKSTSWYAEAGLYQTSGESVISSSGSSGVSTGGEGGPESDTLHSMFINEPLYQIYNAARLESISRDIEIVTSASDTDGYEEVGLLKGTQNCNDETTVKKQMRPTALQLVEPNRGSNRTLWSEVPEVLATEILLSLTSTEKYLQEAKFEILTSEASYLKSLNLLKSHFMNHPAFRDTHILSAADRKTLFSYIIPVQECSDRLLSDLESCWQDNIMLIGLSESLQKHVEKYFHVYISYCEHQGKMDRTLKKLKEAKGPFAQVLETLEADPVCCGLSIHSFLMLPMQRITRLPLLIEAVLSRLKSDDDEREIWSKVKIQVKKIATQCNEAANRCEQQYLMQQISKQIEFPAHIRPLPIVQVGVTVPGTPMRTLVKKGELTHLIWRGDEAKLTFGKKFSKSGIYAFLFTDLLVLTKRKGEESYLVFDHCQRSMLTVSSGDVIPQLPTKEMSNVGKHLIIMTLLENYEGKTVEMILSCSSESERERWLQATEPPCSENPDEKLYEQWDCPQVIVKHKYQALQPDEISLEIGDVINVFRKMADGWYHGERISDAAQGWFPGNFAEEVNSAHVRARNLKERYRVLTFTANYIESQKKQK</sequence>
<evidence type="ECO:0000259" key="5">
    <source>
        <dbReference type="PROSITE" id="PS50010"/>
    </source>
</evidence>
<dbReference type="Gene3D" id="1.20.900.10">
    <property type="entry name" value="Dbl homology (DH) domain"/>
    <property type="match status" value="1"/>
</dbReference>
<feature type="compositionally biased region" description="Basic residues" evidence="3">
    <location>
        <begin position="427"/>
        <end position="445"/>
    </location>
</feature>
<feature type="compositionally biased region" description="Polar residues" evidence="3">
    <location>
        <begin position="885"/>
        <end position="896"/>
    </location>
</feature>
<dbReference type="SMART" id="SM00325">
    <property type="entry name" value="RhoGEF"/>
    <property type="match status" value="1"/>
</dbReference>
<evidence type="ECO:0000259" key="4">
    <source>
        <dbReference type="PROSITE" id="PS50002"/>
    </source>
</evidence>
<dbReference type="PROSITE" id="PS50010">
    <property type="entry name" value="DH_2"/>
    <property type="match status" value="1"/>
</dbReference>
<accession>A0A336L3Q5</accession>
<dbReference type="PANTHER" id="PTHR12845:SF5">
    <property type="entry name" value="EPHEXIN, ISOFORM D"/>
    <property type="match status" value="1"/>
</dbReference>
<feature type="region of interest" description="Disordered" evidence="3">
    <location>
        <begin position="1058"/>
        <end position="1093"/>
    </location>
</feature>
<feature type="compositionally biased region" description="Low complexity" evidence="3">
    <location>
        <begin position="1611"/>
        <end position="1623"/>
    </location>
</feature>
<dbReference type="EMBL" id="UFQS01001610">
    <property type="protein sequence ID" value="SSX11593.1"/>
    <property type="molecule type" value="Genomic_DNA"/>
</dbReference>
<evidence type="ECO:0000313" key="6">
    <source>
        <dbReference type="EMBL" id="SSX11593.1"/>
    </source>
</evidence>
<feature type="compositionally biased region" description="Polar residues" evidence="3">
    <location>
        <begin position="1478"/>
        <end position="1493"/>
    </location>
</feature>
<organism evidence="6">
    <name type="scientific">Culicoides sonorensis</name>
    <name type="common">Biting midge</name>
    <dbReference type="NCBI Taxonomy" id="179676"/>
    <lineage>
        <taxon>Eukaryota</taxon>
        <taxon>Metazoa</taxon>
        <taxon>Ecdysozoa</taxon>
        <taxon>Arthropoda</taxon>
        <taxon>Hexapoda</taxon>
        <taxon>Insecta</taxon>
        <taxon>Pterygota</taxon>
        <taxon>Neoptera</taxon>
        <taxon>Endopterygota</taxon>
        <taxon>Diptera</taxon>
        <taxon>Nematocera</taxon>
        <taxon>Chironomoidea</taxon>
        <taxon>Ceratopogonidae</taxon>
        <taxon>Ceratopogoninae</taxon>
        <taxon>Culicoides</taxon>
        <taxon>Monoculicoides</taxon>
    </lineage>
</organism>
<proteinExistence type="predicted"/>
<dbReference type="CDD" id="cd11793">
    <property type="entry name" value="SH3_ephexin1_like"/>
    <property type="match status" value="1"/>
</dbReference>
<dbReference type="Pfam" id="PF00621">
    <property type="entry name" value="RhoGEF"/>
    <property type="match status" value="1"/>
</dbReference>
<feature type="compositionally biased region" description="Basic residues" evidence="3">
    <location>
        <begin position="1424"/>
        <end position="1438"/>
    </location>
</feature>
<feature type="compositionally biased region" description="Polar residues" evidence="3">
    <location>
        <begin position="331"/>
        <end position="342"/>
    </location>
</feature>
<evidence type="ECO:0000313" key="7">
    <source>
        <dbReference type="EMBL" id="SSX31160.1"/>
    </source>
</evidence>
<dbReference type="VEuPathDB" id="VectorBase:CSON003388"/>
<feature type="domain" description="DH" evidence="5">
    <location>
        <begin position="1735"/>
        <end position="1921"/>
    </location>
</feature>
<evidence type="ECO:0000256" key="1">
    <source>
        <dbReference type="ARBA" id="ARBA00022443"/>
    </source>
</evidence>
<feature type="region of interest" description="Disordered" evidence="3">
    <location>
        <begin position="1"/>
        <end position="40"/>
    </location>
</feature>
<dbReference type="SUPFAM" id="SSF50729">
    <property type="entry name" value="PH domain-like"/>
    <property type="match status" value="1"/>
</dbReference>
<name>A0A336L3Q5_CULSO</name>
<dbReference type="CDD" id="cd01221">
    <property type="entry name" value="PH_ephexin"/>
    <property type="match status" value="1"/>
</dbReference>
<reference evidence="6" key="1">
    <citation type="submission" date="2018-04" db="EMBL/GenBank/DDBJ databases">
        <authorList>
            <person name="Go L.Y."/>
            <person name="Mitchell J.A."/>
        </authorList>
    </citation>
    <scope>NUCLEOTIDE SEQUENCE</scope>
    <source>
        <tissue evidence="6">Whole organism</tissue>
    </source>
</reference>
<feature type="region of interest" description="Disordered" evidence="3">
    <location>
        <begin position="1611"/>
        <end position="1636"/>
    </location>
</feature>
<feature type="compositionally biased region" description="Polar residues" evidence="3">
    <location>
        <begin position="461"/>
        <end position="473"/>
    </location>
</feature>
<feature type="compositionally biased region" description="Low complexity" evidence="3">
    <location>
        <begin position="1444"/>
        <end position="1460"/>
    </location>
</feature>
<feature type="compositionally biased region" description="Low complexity" evidence="3">
    <location>
        <begin position="403"/>
        <end position="426"/>
    </location>
</feature>
<feature type="region of interest" description="Disordered" evidence="3">
    <location>
        <begin position="1476"/>
        <end position="1567"/>
    </location>
</feature>
<dbReference type="InterPro" id="IPR001452">
    <property type="entry name" value="SH3_domain"/>
</dbReference>
<feature type="compositionally biased region" description="Polar residues" evidence="3">
    <location>
        <begin position="1386"/>
        <end position="1404"/>
    </location>
</feature>
<dbReference type="CDD" id="cd00160">
    <property type="entry name" value="RhoGEF"/>
    <property type="match status" value="1"/>
</dbReference>
<feature type="region of interest" description="Disordered" evidence="3">
    <location>
        <begin position="518"/>
        <end position="551"/>
    </location>
</feature>
<dbReference type="Gene3D" id="2.30.30.40">
    <property type="entry name" value="SH3 Domains"/>
    <property type="match status" value="1"/>
</dbReference>
<dbReference type="InterPro" id="IPR035899">
    <property type="entry name" value="DBL_dom_sf"/>
</dbReference>
<dbReference type="InterPro" id="IPR011993">
    <property type="entry name" value="PH-like_dom_sf"/>
</dbReference>
<feature type="compositionally biased region" description="Acidic residues" evidence="3">
    <location>
        <begin position="828"/>
        <end position="837"/>
    </location>
</feature>
<feature type="region of interest" description="Disordered" evidence="3">
    <location>
        <begin position="1330"/>
        <end position="1353"/>
    </location>
</feature>
<feature type="domain" description="SH3" evidence="4">
    <location>
        <begin position="2096"/>
        <end position="2157"/>
    </location>
</feature>
<dbReference type="InterPro" id="IPR036028">
    <property type="entry name" value="SH3-like_dom_sf"/>
</dbReference>
<dbReference type="EMBL" id="UFQT01001610">
    <property type="protein sequence ID" value="SSX31160.1"/>
    <property type="molecule type" value="Genomic_DNA"/>
</dbReference>
<feature type="compositionally biased region" description="Polar residues" evidence="3">
    <location>
        <begin position="813"/>
        <end position="823"/>
    </location>
</feature>
<dbReference type="InterPro" id="IPR000219">
    <property type="entry name" value="DH_dom"/>
</dbReference>
<feature type="region of interest" description="Disordered" evidence="3">
    <location>
        <begin position="873"/>
        <end position="928"/>
    </location>
</feature>
<gene>
    <name evidence="6" type="primary">CSON003388</name>
</gene>
<evidence type="ECO:0000256" key="2">
    <source>
        <dbReference type="PROSITE-ProRule" id="PRU00192"/>
    </source>
</evidence>
<dbReference type="InterPro" id="IPR047271">
    <property type="entry name" value="Ephexin-like"/>
</dbReference>
<dbReference type="OMA" id="RACHDER"/>
<dbReference type="Pfam" id="PF00018">
    <property type="entry name" value="SH3_1"/>
    <property type="match status" value="1"/>
</dbReference>
<feature type="compositionally biased region" description="Polar residues" evidence="3">
    <location>
        <begin position="1"/>
        <end position="14"/>
    </location>
</feature>
<feature type="region of interest" description="Disordered" evidence="3">
    <location>
        <begin position="400"/>
        <end position="484"/>
    </location>
</feature>
<feature type="compositionally biased region" description="Basic and acidic residues" evidence="3">
    <location>
        <begin position="1508"/>
        <end position="1532"/>
    </location>
</feature>
<feature type="region of interest" description="Disordered" evidence="3">
    <location>
        <begin position="1374"/>
        <end position="1460"/>
    </location>
</feature>